<dbReference type="SUPFAM" id="SSF47413">
    <property type="entry name" value="lambda repressor-like DNA-binding domains"/>
    <property type="match status" value="1"/>
</dbReference>
<dbReference type="AlphaFoldDB" id="A0A6J4P917"/>
<feature type="transmembrane region" description="Helical" evidence="1">
    <location>
        <begin position="107"/>
        <end position="128"/>
    </location>
</feature>
<evidence type="ECO:0000256" key="1">
    <source>
        <dbReference type="SAM" id="Phobius"/>
    </source>
</evidence>
<name>A0A6J4P917_9BACT</name>
<sequence length="274" mass="30048">MSLTLGEKLRQAREERGTTISEVAEQTRISALYIESIERDDYRTLPGGIFNKGFVKSFARSVGVDEQEALQDYARLVANQDNQIVDEPKTYRPEVLTNDRHSSSSRLTTIISAGVILALMVAGILTLLKYIEPASTQPAATNTAVNANADSIANITLPNTNAAASPAAGTVSMNDLKVEFRALKNRVSLVSMTDGTRQNGDVTPDAPRILQPKKSLRLSYAKAQARNVQLLINDKTIVLPTENPNRNVIEFEINDENLRQVWESGQISRAAAPR</sequence>
<dbReference type="CDD" id="cd00093">
    <property type="entry name" value="HTH_XRE"/>
    <property type="match status" value="1"/>
</dbReference>
<dbReference type="InterPro" id="IPR050400">
    <property type="entry name" value="Bact_Cytoskel_RodZ"/>
</dbReference>
<dbReference type="GO" id="GO:0003677">
    <property type="term" value="F:DNA binding"/>
    <property type="evidence" value="ECO:0007669"/>
    <property type="project" value="InterPro"/>
</dbReference>
<proteinExistence type="predicted"/>
<reference evidence="3" key="1">
    <citation type="submission" date="2020-02" db="EMBL/GenBank/DDBJ databases">
        <authorList>
            <person name="Meier V. D."/>
        </authorList>
    </citation>
    <scope>NUCLEOTIDE SEQUENCE</scope>
    <source>
        <strain evidence="3">AVDCRST_MAG74</strain>
    </source>
</reference>
<keyword evidence="1" id="KW-0812">Transmembrane</keyword>
<keyword evidence="1" id="KW-1133">Transmembrane helix</keyword>
<dbReference type="InterPro" id="IPR010982">
    <property type="entry name" value="Lambda_DNA-bd_dom_sf"/>
</dbReference>
<evidence type="ECO:0000313" key="3">
    <source>
        <dbReference type="EMBL" id="CAA9403748.1"/>
    </source>
</evidence>
<keyword evidence="1" id="KW-0472">Membrane</keyword>
<feature type="domain" description="HTH cro/C1-type" evidence="2">
    <location>
        <begin position="9"/>
        <end position="40"/>
    </location>
</feature>
<dbReference type="Gene3D" id="1.10.260.40">
    <property type="entry name" value="lambda repressor-like DNA-binding domains"/>
    <property type="match status" value="1"/>
</dbReference>
<accession>A0A6J4P917</accession>
<protein>
    <recommendedName>
        <fullName evidence="2">HTH cro/C1-type domain-containing protein</fullName>
    </recommendedName>
</protein>
<dbReference type="PANTHER" id="PTHR34475:SF1">
    <property type="entry name" value="CYTOSKELETON PROTEIN RODZ"/>
    <property type="match status" value="1"/>
</dbReference>
<dbReference type="Pfam" id="PF13413">
    <property type="entry name" value="HTH_25"/>
    <property type="match status" value="1"/>
</dbReference>
<dbReference type="EMBL" id="CADCUR010000154">
    <property type="protein sequence ID" value="CAA9403748.1"/>
    <property type="molecule type" value="Genomic_DNA"/>
</dbReference>
<dbReference type="PANTHER" id="PTHR34475">
    <property type="match status" value="1"/>
</dbReference>
<gene>
    <name evidence="3" type="ORF">AVDCRST_MAG74-1805</name>
</gene>
<dbReference type="InterPro" id="IPR001387">
    <property type="entry name" value="Cro/C1-type_HTH"/>
</dbReference>
<dbReference type="SMART" id="SM00530">
    <property type="entry name" value="HTH_XRE"/>
    <property type="match status" value="1"/>
</dbReference>
<evidence type="ECO:0000259" key="2">
    <source>
        <dbReference type="PROSITE" id="PS50943"/>
    </source>
</evidence>
<dbReference type="PROSITE" id="PS50943">
    <property type="entry name" value="HTH_CROC1"/>
    <property type="match status" value="1"/>
</dbReference>
<organism evidence="3">
    <name type="scientific">uncultured Pyrinomonadaceae bacterium</name>
    <dbReference type="NCBI Taxonomy" id="2283094"/>
    <lineage>
        <taxon>Bacteria</taxon>
        <taxon>Pseudomonadati</taxon>
        <taxon>Acidobacteriota</taxon>
        <taxon>Blastocatellia</taxon>
        <taxon>Blastocatellales</taxon>
        <taxon>Pyrinomonadaceae</taxon>
        <taxon>environmental samples</taxon>
    </lineage>
</organism>